<dbReference type="EMBL" id="JAASQJ010000001">
    <property type="protein sequence ID" value="NIJ52304.1"/>
    <property type="molecule type" value="Genomic_DNA"/>
</dbReference>
<protein>
    <recommendedName>
        <fullName evidence="3">NodB homology domain-containing protein</fullName>
    </recommendedName>
</protein>
<evidence type="ECO:0000313" key="2">
    <source>
        <dbReference type="Proteomes" id="UP001179181"/>
    </source>
</evidence>
<accession>A0ABX0UJN9</accession>
<comment type="caution">
    <text evidence="1">The sequence shown here is derived from an EMBL/GenBank/DDBJ whole genome shotgun (WGS) entry which is preliminary data.</text>
</comment>
<sequence>MNRYIAYFDFLGYKQFILNNTSEYLRQRARHILRDIEMALSQEKYRELRPGLVIADLEDVVINCLNISDTIIFWTLDDSVRSLKELLAVAHYFNWFQIYFGIPLRGVVIAGEMEMLRGHEVNAHGAIYSNNLIYGQGLLKAHEKAESLNFAGCVIDESVINSLEANIGARELLSPFAKPYHTPYKAGHELGIPEYVLNIVNRELNGDSFDNFRNRIQARFSADNKPVNSPRVQELLTNTIEFLETYRVESGD</sequence>
<organism evidence="1 2">
    <name type="scientific">Dyadobacter arcticus</name>
    <dbReference type="NCBI Taxonomy" id="1078754"/>
    <lineage>
        <taxon>Bacteria</taxon>
        <taxon>Pseudomonadati</taxon>
        <taxon>Bacteroidota</taxon>
        <taxon>Cytophagia</taxon>
        <taxon>Cytophagales</taxon>
        <taxon>Spirosomataceae</taxon>
        <taxon>Dyadobacter</taxon>
    </lineage>
</organism>
<dbReference type="RefSeq" id="WP_167268502.1">
    <property type="nucleotide sequence ID" value="NZ_JAASQJ010000001.1"/>
</dbReference>
<keyword evidence="2" id="KW-1185">Reference proteome</keyword>
<evidence type="ECO:0000313" key="1">
    <source>
        <dbReference type="EMBL" id="NIJ52304.1"/>
    </source>
</evidence>
<gene>
    <name evidence="1" type="ORF">FHS68_001460</name>
</gene>
<evidence type="ECO:0008006" key="3">
    <source>
        <dbReference type="Google" id="ProtNLM"/>
    </source>
</evidence>
<proteinExistence type="predicted"/>
<name>A0ABX0UJN9_9BACT</name>
<reference evidence="1 2" key="1">
    <citation type="submission" date="2020-03" db="EMBL/GenBank/DDBJ databases">
        <title>Genomic Encyclopedia of Type Strains, Phase IV (KMG-IV): sequencing the most valuable type-strain genomes for metagenomic binning, comparative biology and taxonomic classification.</title>
        <authorList>
            <person name="Goeker M."/>
        </authorList>
    </citation>
    <scope>NUCLEOTIDE SEQUENCE [LARGE SCALE GENOMIC DNA]</scope>
    <source>
        <strain evidence="1 2">DSM 102865</strain>
    </source>
</reference>
<dbReference type="Proteomes" id="UP001179181">
    <property type="component" value="Unassembled WGS sequence"/>
</dbReference>